<sequence length="473" mass="51709">MGKNKISRRSFVKQLGLMGVAVSGIASVSAALPINSEDREKISLRKRSVPISKGWDVIVVGGGPSGCTAAIAAAREGAKTLLIESTGMLGGMGTAGLMNAWCPFTDGEKIIYNGLAEKVMRAAKKGVPHVPENSYNWLPINTEQLKRVYDEMVLSSGASVLLFTQLSAVEMKNDETIDSIIVSNKAGLTAYKAKVYIDCTGDGDMAAWAGADFLHGDESEKVQSATLCFSMANVNQQNYNKARYTIEGAKPQSPIHKILASGKYPLIPDSHFNVKMSAPSFLMFNAGHIQVNSTDPLDLSDAMIRGRQLVKQMDEGLHEFAPEIFGDSYLSATGSLLGLRESRRIVGDYLFTIDDWLARRSFDDEIGRNCYYIDVHKKNKKKRYPRYSKGESHGIPYRCLTPKKLKNVLVAGRCISTDEYAFGSLRVMPACLVTGEAAGLAGALAVRSEKPDVHEVDVTLLRKRLKEEGQNIR</sequence>
<keyword evidence="7" id="KW-1185">Reference proteome</keyword>
<evidence type="ECO:0000256" key="2">
    <source>
        <dbReference type="ARBA" id="ARBA00022723"/>
    </source>
</evidence>
<dbReference type="GeneID" id="92928634"/>
<dbReference type="OrthoDB" id="9777740at2"/>
<accession>A0A495W9T3</accession>
<evidence type="ECO:0000313" key="6">
    <source>
        <dbReference type="EMBL" id="RKT58472.1"/>
    </source>
</evidence>
<dbReference type="GO" id="GO:0016491">
    <property type="term" value="F:oxidoreductase activity"/>
    <property type="evidence" value="ECO:0007669"/>
    <property type="project" value="UniProtKB-KW"/>
</dbReference>
<dbReference type="GO" id="GO:0046872">
    <property type="term" value="F:metal ion binding"/>
    <property type="evidence" value="ECO:0007669"/>
    <property type="project" value="UniProtKB-KW"/>
</dbReference>
<dbReference type="PRINTS" id="PR00368">
    <property type="entry name" value="FADPNR"/>
</dbReference>
<dbReference type="RefSeq" id="WP_009317967.1">
    <property type="nucleotide sequence ID" value="NZ_KI440835.1"/>
</dbReference>
<dbReference type="AlphaFoldDB" id="A0A495W9T3"/>
<gene>
    <name evidence="6" type="ORF">BC742_1558</name>
</gene>
<organism evidence="6 7">
    <name type="scientific">Coprobacter fastidiosus NSB1 = JCM 33896</name>
    <dbReference type="NCBI Taxonomy" id="1349822"/>
    <lineage>
        <taxon>Bacteria</taxon>
        <taxon>Pseudomonadati</taxon>
        <taxon>Bacteroidota</taxon>
        <taxon>Bacteroidia</taxon>
        <taxon>Bacteroidales</taxon>
        <taxon>Barnesiellaceae</taxon>
        <taxon>Coprobacter</taxon>
    </lineage>
</organism>
<dbReference type="Gene3D" id="3.50.50.60">
    <property type="entry name" value="FAD/NAD(P)-binding domain"/>
    <property type="match status" value="1"/>
</dbReference>
<dbReference type="Pfam" id="PF12831">
    <property type="entry name" value="FAD_oxidored"/>
    <property type="match status" value="1"/>
</dbReference>
<dbReference type="EMBL" id="RBXN01000004">
    <property type="protein sequence ID" value="RKT58472.1"/>
    <property type="molecule type" value="Genomic_DNA"/>
</dbReference>
<dbReference type="InterPro" id="IPR006311">
    <property type="entry name" value="TAT_signal"/>
</dbReference>
<keyword evidence="3" id="KW-0560">Oxidoreductase</keyword>
<dbReference type="PANTHER" id="PTHR43498:SF1">
    <property type="entry name" value="COB--COM HETERODISULFIDE REDUCTASE IRON-SULFUR SUBUNIT A"/>
    <property type="match status" value="1"/>
</dbReference>
<dbReference type="PRINTS" id="PR00469">
    <property type="entry name" value="PNDRDTASEII"/>
</dbReference>
<reference evidence="6 7" key="1">
    <citation type="submission" date="2018-10" db="EMBL/GenBank/DDBJ databases">
        <title>Genomic Encyclopedia of Archaeal and Bacterial Type Strains, Phase II (KMG-II): from individual species to whole genera.</title>
        <authorList>
            <person name="Goeker M."/>
        </authorList>
    </citation>
    <scope>NUCLEOTIDE SEQUENCE [LARGE SCALE GENOMIC DNA]</scope>
    <source>
        <strain evidence="6 7">NSB1</strain>
    </source>
</reference>
<keyword evidence="1" id="KW-0004">4Fe-4S</keyword>
<comment type="caution">
    <text evidence="6">The sequence shown here is derived from an EMBL/GenBank/DDBJ whole genome shotgun (WGS) entry which is preliminary data.</text>
</comment>
<evidence type="ECO:0000256" key="3">
    <source>
        <dbReference type="ARBA" id="ARBA00023002"/>
    </source>
</evidence>
<name>A0A495W9T3_9BACT</name>
<dbReference type="SUPFAM" id="SSF51905">
    <property type="entry name" value="FAD/NAD(P)-binding domain"/>
    <property type="match status" value="1"/>
</dbReference>
<dbReference type="PANTHER" id="PTHR43498">
    <property type="entry name" value="FERREDOXIN:COB-COM HETERODISULFIDE REDUCTASE SUBUNIT A"/>
    <property type="match status" value="1"/>
</dbReference>
<dbReference type="InterPro" id="IPR039650">
    <property type="entry name" value="HdrA-like"/>
</dbReference>
<evidence type="ECO:0000256" key="4">
    <source>
        <dbReference type="ARBA" id="ARBA00023004"/>
    </source>
</evidence>
<proteinExistence type="predicted"/>
<protein>
    <submittedName>
        <fullName evidence="6">FAD dependent oxidoreductase</fullName>
    </submittedName>
</protein>
<dbReference type="Proteomes" id="UP000269493">
    <property type="component" value="Unassembled WGS sequence"/>
</dbReference>
<evidence type="ECO:0000256" key="1">
    <source>
        <dbReference type="ARBA" id="ARBA00022485"/>
    </source>
</evidence>
<dbReference type="GO" id="GO:0051539">
    <property type="term" value="F:4 iron, 4 sulfur cluster binding"/>
    <property type="evidence" value="ECO:0007669"/>
    <property type="project" value="UniProtKB-KW"/>
</dbReference>
<dbReference type="PROSITE" id="PS51318">
    <property type="entry name" value="TAT"/>
    <property type="match status" value="1"/>
</dbReference>
<keyword evidence="2" id="KW-0479">Metal-binding</keyword>
<keyword evidence="4" id="KW-0408">Iron</keyword>
<evidence type="ECO:0000256" key="5">
    <source>
        <dbReference type="ARBA" id="ARBA00023014"/>
    </source>
</evidence>
<evidence type="ECO:0000313" key="7">
    <source>
        <dbReference type="Proteomes" id="UP000269493"/>
    </source>
</evidence>
<keyword evidence="5" id="KW-0411">Iron-sulfur</keyword>
<dbReference type="InterPro" id="IPR036188">
    <property type="entry name" value="FAD/NAD-bd_sf"/>
</dbReference>